<keyword evidence="2" id="KW-1185">Reference proteome</keyword>
<sequence length="368" mass="39833">MKKLRVTVAGPLALLLVSGVAIGLFAVKKYPEWQDRRYFSTACSGYVDHAEMQSFLSSERLIRVPVWLEDGTLEEHCRIESRDGPPGGVSVMLGWADEAGKRAGLRHEAGYAFYSPLPNNAAGFVNSNEDGSEVRVVLFLECDIAERHIMAQIVGQRDESSGVNLGGEETSALGQIAVGTAQRMGEAYGCAPNAAFDAQELDESYLITKILTNGSSAQSASEADGTCRSLKQEVSSLEELQIRAVLESPSGRSPVESCLLLADEGEEYWLTSWYGPFAQELVIARDTTRFIESRDHGVASDPSWAMRVWGSGECSAPFATAKYALRAGTSDSSEASYTEAELAAQRKLLNVFAAESAERHGCKELALP</sequence>
<proteinExistence type="predicted"/>
<dbReference type="RefSeq" id="WP_344266343.1">
    <property type="nucleotide sequence ID" value="NZ_BAAAMJ010000079.1"/>
</dbReference>
<evidence type="ECO:0000313" key="1">
    <source>
        <dbReference type="EMBL" id="GAA1934337.1"/>
    </source>
</evidence>
<name>A0ABP5B6Y5_9ACTN</name>
<comment type="caution">
    <text evidence="1">The sequence shown here is derived from an EMBL/GenBank/DDBJ whole genome shotgun (WGS) entry which is preliminary data.</text>
</comment>
<dbReference type="Proteomes" id="UP001501303">
    <property type="component" value="Unassembled WGS sequence"/>
</dbReference>
<dbReference type="EMBL" id="BAAAMJ010000079">
    <property type="protein sequence ID" value="GAA1934337.1"/>
    <property type="molecule type" value="Genomic_DNA"/>
</dbReference>
<reference evidence="2" key="1">
    <citation type="journal article" date="2019" name="Int. J. Syst. Evol. Microbiol.">
        <title>The Global Catalogue of Microorganisms (GCM) 10K type strain sequencing project: providing services to taxonomists for standard genome sequencing and annotation.</title>
        <authorList>
            <consortium name="The Broad Institute Genomics Platform"/>
            <consortium name="The Broad Institute Genome Sequencing Center for Infectious Disease"/>
            <person name="Wu L."/>
            <person name="Ma J."/>
        </authorList>
    </citation>
    <scope>NUCLEOTIDE SEQUENCE [LARGE SCALE GENOMIC DNA]</scope>
    <source>
        <strain evidence="2">JCM 13581</strain>
    </source>
</reference>
<gene>
    <name evidence="1" type="ORF">GCM10009716_46740</name>
</gene>
<organism evidence="1 2">
    <name type="scientific">Streptomyces sodiiphilus</name>
    <dbReference type="NCBI Taxonomy" id="226217"/>
    <lineage>
        <taxon>Bacteria</taxon>
        <taxon>Bacillati</taxon>
        <taxon>Actinomycetota</taxon>
        <taxon>Actinomycetes</taxon>
        <taxon>Kitasatosporales</taxon>
        <taxon>Streptomycetaceae</taxon>
        <taxon>Streptomyces</taxon>
    </lineage>
</organism>
<accession>A0ABP5B6Y5</accession>
<protein>
    <submittedName>
        <fullName evidence="1">Uncharacterized protein</fullName>
    </submittedName>
</protein>
<evidence type="ECO:0000313" key="2">
    <source>
        <dbReference type="Proteomes" id="UP001501303"/>
    </source>
</evidence>